<evidence type="ECO:0000256" key="1">
    <source>
        <dbReference type="ARBA" id="ARBA00004651"/>
    </source>
</evidence>
<accession>A0A1D3D4L0</accession>
<reference evidence="14 15" key="1">
    <citation type="journal article" date="2016" name="BMC Genomics">
        <title>Comparative genomics reveals Cyclospora cayetanensis possesses coccidia-like metabolism and invasion components but unique surface antigens.</title>
        <authorList>
            <person name="Liu S."/>
            <person name="Wang L."/>
            <person name="Zheng H."/>
            <person name="Xu Z."/>
            <person name="Roellig D.M."/>
            <person name="Li N."/>
            <person name="Frace M.A."/>
            <person name="Tang K."/>
            <person name="Arrowood M.J."/>
            <person name="Moss D.M."/>
            <person name="Zhang L."/>
            <person name="Feng Y."/>
            <person name="Xiao L."/>
        </authorList>
    </citation>
    <scope>NUCLEOTIDE SEQUENCE [LARGE SCALE GENOMIC DNA]</scope>
    <source>
        <strain evidence="14 15">CHN_HEN01</strain>
    </source>
</reference>
<keyword evidence="3" id="KW-0444">Lipid biosynthesis</keyword>
<keyword evidence="11" id="KW-1208">Phospholipid metabolism</keyword>
<feature type="transmembrane region" description="Helical" evidence="13">
    <location>
        <begin position="321"/>
        <end position="341"/>
    </location>
</feature>
<dbReference type="GO" id="GO:0004605">
    <property type="term" value="F:phosphatidate cytidylyltransferase activity"/>
    <property type="evidence" value="ECO:0007669"/>
    <property type="project" value="TreeGrafter"/>
</dbReference>
<gene>
    <name evidence="14" type="ORF">cyc_06191</name>
</gene>
<dbReference type="GO" id="GO:0016024">
    <property type="term" value="P:CDP-diacylglycerol biosynthetic process"/>
    <property type="evidence" value="ECO:0007669"/>
    <property type="project" value="TreeGrafter"/>
</dbReference>
<dbReference type="Proteomes" id="UP000095192">
    <property type="component" value="Unassembled WGS sequence"/>
</dbReference>
<keyword evidence="7 13" id="KW-1133">Transmembrane helix</keyword>
<proteinExistence type="predicted"/>
<keyword evidence="9 13" id="KW-0472">Membrane</keyword>
<feature type="compositionally biased region" description="Low complexity" evidence="12">
    <location>
        <begin position="1"/>
        <end position="10"/>
    </location>
</feature>
<dbReference type="GO" id="GO:0005886">
    <property type="term" value="C:plasma membrane"/>
    <property type="evidence" value="ECO:0007669"/>
    <property type="project" value="UniProtKB-SubCell"/>
</dbReference>
<feature type="transmembrane region" description="Helical" evidence="13">
    <location>
        <begin position="278"/>
        <end position="300"/>
    </location>
</feature>
<dbReference type="AlphaFoldDB" id="A0A1D3D4L0"/>
<evidence type="ECO:0000256" key="10">
    <source>
        <dbReference type="ARBA" id="ARBA00023209"/>
    </source>
</evidence>
<comment type="subcellular location">
    <subcellularLocation>
        <location evidence="1">Cell membrane</location>
        <topology evidence="1">Multi-pass membrane protein</topology>
    </subcellularLocation>
</comment>
<dbReference type="EMBL" id="JROU02000763">
    <property type="protein sequence ID" value="OEH78379.1"/>
    <property type="molecule type" value="Genomic_DNA"/>
</dbReference>
<evidence type="ECO:0000313" key="15">
    <source>
        <dbReference type="Proteomes" id="UP000095192"/>
    </source>
</evidence>
<feature type="transmembrane region" description="Helical" evidence="13">
    <location>
        <begin position="455"/>
        <end position="477"/>
    </location>
</feature>
<evidence type="ECO:0000256" key="13">
    <source>
        <dbReference type="SAM" id="Phobius"/>
    </source>
</evidence>
<dbReference type="InParanoid" id="A0A1D3D4L0"/>
<organism evidence="14 15">
    <name type="scientific">Cyclospora cayetanensis</name>
    <dbReference type="NCBI Taxonomy" id="88456"/>
    <lineage>
        <taxon>Eukaryota</taxon>
        <taxon>Sar</taxon>
        <taxon>Alveolata</taxon>
        <taxon>Apicomplexa</taxon>
        <taxon>Conoidasida</taxon>
        <taxon>Coccidia</taxon>
        <taxon>Eucoccidiorida</taxon>
        <taxon>Eimeriorina</taxon>
        <taxon>Eimeriidae</taxon>
        <taxon>Cyclospora</taxon>
    </lineage>
</organism>
<dbReference type="PANTHER" id="PTHR46382">
    <property type="entry name" value="PHOSPHATIDATE CYTIDYLYLTRANSFERASE"/>
    <property type="match status" value="1"/>
</dbReference>
<keyword evidence="2" id="KW-1003">Cell membrane</keyword>
<dbReference type="Pfam" id="PF01148">
    <property type="entry name" value="CTP_transf_1"/>
    <property type="match status" value="1"/>
</dbReference>
<keyword evidence="6 14" id="KW-0548">Nucleotidyltransferase</keyword>
<comment type="caution">
    <text evidence="14">The sequence shown here is derived from an EMBL/GenBank/DDBJ whole genome shotgun (WGS) entry which is preliminary data.</text>
</comment>
<evidence type="ECO:0000256" key="8">
    <source>
        <dbReference type="ARBA" id="ARBA00023098"/>
    </source>
</evidence>
<evidence type="ECO:0000256" key="2">
    <source>
        <dbReference type="ARBA" id="ARBA00022475"/>
    </source>
</evidence>
<evidence type="ECO:0000313" key="14">
    <source>
        <dbReference type="EMBL" id="OEH78379.1"/>
    </source>
</evidence>
<evidence type="ECO:0000256" key="11">
    <source>
        <dbReference type="ARBA" id="ARBA00023264"/>
    </source>
</evidence>
<feature type="transmembrane region" description="Helical" evidence="13">
    <location>
        <begin position="386"/>
        <end position="407"/>
    </location>
</feature>
<sequence>MTAGRGPRLQRGGGPPPIPSPTASGAPRGPVCHEAHSTPPTSVGRSQLPAEQARQQGSAAPLPSLLLLCVFLSLAARSGAATPLQPETCQGPYASLLVSSSCALASLPCCSRLRPPRAARPPSPQLRQVHQAFGILTRSKARRATVAHRGQSPLSSCFFHGSPMAVKAHSLSPKEGQLCGWPSSGGAAAARYAVKGAERLQADYSLGGAPPRASLEKRGGNGYPVENAGDGSSEALLRLPVRAALAAKVGLGNAVGELQAIAHSRVTSAALWVRVCTAVPLAVAAAGAVLLSPLPAFAVLGWAQSLLGSREFLALCKRKRFAVPSLAGHAAVNALLMAAAATGDAEKHLLVGEDPYGLPAALRRGCSSVGTLLAASLLSPPSRRGIADVGASIFGHVWCAFLPSFWAGSSRRGRKPKDWTQPFLSRLPHRCLIVAREGIEALKASLRAPWGPRWLILYGFLLIALNDSIAYFMGSYFGRTGIAALFPLIKGTPLPPAALVSPRKTVVGLVAGAATSAAVGGALVAALGATAATRASAAAPLTWHAPRQKRPSSPLATARTRAPAPAAFARACLAAFRPEAGKGMSREKLTCLLSFSAVGAALGFAVSGAAVAGDLLASLLKRDAGVKDSGALLPGHGGWLDRTDAHLLAGPLLFACGRLLQWFLLQLEAAAAEQQAQGLSEPRTPGGVRAPKSKGRAGGSSGRHGGKRNH</sequence>
<feature type="transmembrane region" description="Helical" evidence="13">
    <location>
        <begin position="506"/>
        <end position="527"/>
    </location>
</feature>
<dbReference type="VEuPathDB" id="ToxoDB:cyc_06191"/>
<evidence type="ECO:0000256" key="5">
    <source>
        <dbReference type="ARBA" id="ARBA00022692"/>
    </source>
</evidence>
<evidence type="ECO:0000256" key="4">
    <source>
        <dbReference type="ARBA" id="ARBA00022679"/>
    </source>
</evidence>
<protein>
    <submittedName>
        <fullName evidence="14">Phosphatidate cytidylyltransferase</fullName>
    </submittedName>
</protein>
<evidence type="ECO:0000256" key="12">
    <source>
        <dbReference type="SAM" id="MobiDB-lite"/>
    </source>
</evidence>
<dbReference type="VEuPathDB" id="ToxoDB:LOC34622415"/>
<evidence type="ECO:0000256" key="3">
    <source>
        <dbReference type="ARBA" id="ARBA00022516"/>
    </source>
</evidence>
<feature type="region of interest" description="Disordered" evidence="12">
    <location>
        <begin position="1"/>
        <end position="56"/>
    </location>
</feature>
<evidence type="ECO:0000256" key="6">
    <source>
        <dbReference type="ARBA" id="ARBA00022695"/>
    </source>
</evidence>
<name>A0A1D3D4L0_9EIME</name>
<dbReference type="PANTHER" id="PTHR46382:SF1">
    <property type="entry name" value="PHOSPHATIDATE CYTIDYLYLTRANSFERASE"/>
    <property type="match status" value="1"/>
</dbReference>
<keyword evidence="10" id="KW-0594">Phospholipid biosynthesis</keyword>
<evidence type="ECO:0000256" key="7">
    <source>
        <dbReference type="ARBA" id="ARBA00022989"/>
    </source>
</evidence>
<keyword evidence="5 13" id="KW-0812">Transmembrane</keyword>
<evidence type="ECO:0000256" key="9">
    <source>
        <dbReference type="ARBA" id="ARBA00023136"/>
    </source>
</evidence>
<feature type="transmembrane region" description="Helical" evidence="13">
    <location>
        <begin position="592"/>
        <end position="612"/>
    </location>
</feature>
<keyword evidence="4" id="KW-0808">Transferase</keyword>
<keyword evidence="8" id="KW-0443">Lipid metabolism</keyword>
<feature type="region of interest" description="Disordered" evidence="12">
    <location>
        <begin position="674"/>
        <end position="710"/>
    </location>
</feature>
<keyword evidence="15" id="KW-1185">Reference proteome</keyword>